<feature type="compositionally biased region" description="Low complexity" evidence="5">
    <location>
        <begin position="8"/>
        <end position="28"/>
    </location>
</feature>
<feature type="compositionally biased region" description="Polar residues" evidence="5">
    <location>
        <begin position="40"/>
        <end position="50"/>
    </location>
</feature>
<dbReference type="InterPro" id="IPR017455">
    <property type="entry name" value="Znf_FYVE-rel"/>
</dbReference>
<evidence type="ECO:0000256" key="1">
    <source>
        <dbReference type="ARBA" id="ARBA00022723"/>
    </source>
</evidence>
<dbReference type="CDD" id="cd15760">
    <property type="entry name" value="FYVE_scVPS27p_like"/>
    <property type="match status" value="1"/>
</dbReference>
<feature type="region of interest" description="Disordered" evidence="5">
    <location>
        <begin position="236"/>
        <end position="270"/>
    </location>
</feature>
<dbReference type="EMBL" id="CP003004">
    <property type="protein sequence ID" value="AEO57943.1"/>
    <property type="molecule type" value="Genomic_DNA"/>
</dbReference>
<evidence type="ECO:0000256" key="2">
    <source>
        <dbReference type="ARBA" id="ARBA00022771"/>
    </source>
</evidence>
<feature type="region of interest" description="Disordered" evidence="5">
    <location>
        <begin position="83"/>
        <end position="114"/>
    </location>
</feature>
<reference evidence="7 8" key="1">
    <citation type="journal article" date="2011" name="Nat. Biotechnol.">
        <title>Comparative genomic analysis of the thermophilic biomass-degrading fungi Myceliophthora thermophila and Thielavia terrestris.</title>
        <authorList>
            <person name="Berka R.M."/>
            <person name="Grigoriev I.V."/>
            <person name="Otillar R."/>
            <person name="Salamov A."/>
            <person name="Grimwood J."/>
            <person name="Reid I."/>
            <person name="Ishmael N."/>
            <person name="John T."/>
            <person name="Darmond C."/>
            <person name="Moisan M.-C."/>
            <person name="Henrissat B."/>
            <person name="Coutinho P.M."/>
            <person name="Lombard V."/>
            <person name="Natvig D.O."/>
            <person name="Lindquist E."/>
            <person name="Schmutz J."/>
            <person name="Lucas S."/>
            <person name="Harris P."/>
            <person name="Powlowski J."/>
            <person name="Bellemare A."/>
            <person name="Taylor D."/>
            <person name="Butler G."/>
            <person name="de Vries R.P."/>
            <person name="Allijn I.E."/>
            <person name="van den Brink J."/>
            <person name="Ushinsky S."/>
            <person name="Storms R."/>
            <person name="Powell A.J."/>
            <person name="Paulsen I.T."/>
            <person name="Elbourne L.D.H."/>
            <person name="Baker S.E."/>
            <person name="Magnuson J."/>
            <person name="LaBoissiere S."/>
            <person name="Clutterbuck A.J."/>
            <person name="Martinez D."/>
            <person name="Wogulis M."/>
            <person name="de Leon A.L."/>
            <person name="Rey M.W."/>
            <person name="Tsang A."/>
        </authorList>
    </citation>
    <scope>NUCLEOTIDE SEQUENCE [LARGE SCALE GENOMIC DNA]</scope>
    <source>
        <strain evidence="8">ATCC 42464 / BCRC 31852 / DSM 1799</strain>
    </source>
</reference>
<protein>
    <recommendedName>
        <fullName evidence="6">FYVE-type domain-containing protein</fullName>
    </recommendedName>
</protein>
<dbReference type="eggNOG" id="KOG1729">
    <property type="taxonomic scope" value="Eukaryota"/>
</dbReference>
<keyword evidence="8" id="KW-1185">Reference proteome</keyword>
<keyword evidence="1" id="KW-0479">Metal-binding</keyword>
<dbReference type="RefSeq" id="XP_003663188.1">
    <property type="nucleotide sequence ID" value="XM_003663140.1"/>
</dbReference>
<evidence type="ECO:0000313" key="7">
    <source>
        <dbReference type="EMBL" id="AEO57943.1"/>
    </source>
</evidence>
<dbReference type="InParanoid" id="G2QBK0"/>
<accession>G2QBK0</accession>
<evidence type="ECO:0000256" key="5">
    <source>
        <dbReference type="SAM" id="MobiDB-lite"/>
    </source>
</evidence>
<dbReference type="SUPFAM" id="SSF57903">
    <property type="entry name" value="FYVE/PHD zinc finger"/>
    <property type="match status" value="1"/>
</dbReference>
<gene>
    <name evidence="7" type="ORF">MYCTH_2304780</name>
</gene>
<organism evidence="7 8">
    <name type="scientific">Thermothelomyces thermophilus (strain ATCC 42464 / BCRC 31852 / DSM 1799)</name>
    <name type="common">Sporotrichum thermophile</name>
    <dbReference type="NCBI Taxonomy" id="573729"/>
    <lineage>
        <taxon>Eukaryota</taxon>
        <taxon>Fungi</taxon>
        <taxon>Dikarya</taxon>
        <taxon>Ascomycota</taxon>
        <taxon>Pezizomycotina</taxon>
        <taxon>Sordariomycetes</taxon>
        <taxon>Sordariomycetidae</taxon>
        <taxon>Sordariales</taxon>
        <taxon>Chaetomiaceae</taxon>
        <taxon>Thermothelomyces</taxon>
    </lineage>
</organism>
<keyword evidence="2 4" id="KW-0863">Zinc-finger</keyword>
<sequence>MPRLPGEQQTPYYAAAYPQRPQYHPQQQVPSQPPAIATAYPTSTQLNSPLSPLGTPGNISPTSSKNHLTRQIRPLYVPAVLRPTEFPSKEPPAPPQPEDDNGTTEEFLRPSSSSFMSLGGLSAFGRLSRRSTGDSAKFVDSNWDLGQFPVPTGPPTREHWKPDHESTICDHATCKRHFSYFTRRHHCRKCGNIFCDQHSAYEIPLDQDANFNPRGTPSRACGHCYTQFKEWRRLATSKPPRRESTGGIRQCQTDTPSTPVAASPTGGGIGSLPLHTPDAAHSVPRDWNWSTF</sequence>
<dbReference type="KEGG" id="mtm:MYCTH_2304780"/>
<dbReference type="Pfam" id="PF01363">
    <property type="entry name" value="FYVE"/>
    <property type="match status" value="1"/>
</dbReference>
<dbReference type="GeneID" id="11507814"/>
<evidence type="ECO:0000256" key="4">
    <source>
        <dbReference type="PROSITE-ProRule" id="PRU00091"/>
    </source>
</evidence>
<feature type="compositionally biased region" description="Polar residues" evidence="5">
    <location>
        <begin position="57"/>
        <end position="66"/>
    </location>
</feature>
<evidence type="ECO:0000259" key="6">
    <source>
        <dbReference type="PROSITE" id="PS50178"/>
    </source>
</evidence>
<evidence type="ECO:0000313" key="8">
    <source>
        <dbReference type="Proteomes" id="UP000007322"/>
    </source>
</evidence>
<proteinExistence type="predicted"/>
<dbReference type="OrthoDB" id="10018316at2759"/>
<feature type="compositionally biased region" description="Polar residues" evidence="5">
    <location>
        <begin position="250"/>
        <end position="260"/>
    </location>
</feature>
<evidence type="ECO:0000256" key="3">
    <source>
        <dbReference type="ARBA" id="ARBA00022833"/>
    </source>
</evidence>
<dbReference type="InterPro" id="IPR000306">
    <property type="entry name" value="Znf_FYVE"/>
</dbReference>
<dbReference type="HOGENOM" id="CLU_082207_1_0_1"/>
<dbReference type="PANTHER" id="PTHR23164:SF30">
    <property type="entry name" value="EARLY ENDOSOME ANTIGEN 1"/>
    <property type="match status" value="1"/>
</dbReference>
<dbReference type="InterPro" id="IPR013083">
    <property type="entry name" value="Znf_RING/FYVE/PHD"/>
</dbReference>
<dbReference type="VEuPathDB" id="FungiDB:MYCTH_2304780"/>
<dbReference type="Gene3D" id="3.30.40.10">
    <property type="entry name" value="Zinc/RING finger domain, C3HC4 (zinc finger)"/>
    <property type="match status" value="1"/>
</dbReference>
<dbReference type="Proteomes" id="UP000007322">
    <property type="component" value="Chromosome 3"/>
</dbReference>
<dbReference type="PANTHER" id="PTHR23164">
    <property type="entry name" value="EARLY ENDOSOME ANTIGEN 1"/>
    <property type="match status" value="1"/>
</dbReference>
<dbReference type="InterPro" id="IPR011011">
    <property type="entry name" value="Znf_FYVE_PHD"/>
</dbReference>
<dbReference type="GO" id="GO:0008270">
    <property type="term" value="F:zinc ion binding"/>
    <property type="evidence" value="ECO:0007669"/>
    <property type="project" value="UniProtKB-KW"/>
</dbReference>
<dbReference type="OMA" id="LDQDANY"/>
<dbReference type="STRING" id="573729.G2QBK0"/>
<feature type="region of interest" description="Disordered" evidence="5">
    <location>
        <begin position="1"/>
        <end position="68"/>
    </location>
</feature>
<dbReference type="PROSITE" id="PS50178">
    <property type="entry name" value="ZF_FYVE"/>
    <property type="match status" value="1"/>
</dbReference>
<dbReference type="SMART" id="SM00064">
    <property type="entry name" value="FYVE"/>
    <property type="match status" value="1"/>
</dbReference>
<keyword evidence="3" id="KW-0862">Zinc</keyword>
<dbReference type="AlphaFoldDB" id="G2QBK0"/>
<feature type="domain" description="FYVE-type" evidence="6">
    <location>
        <begin position="174"/>
        <end position="229"/>
    </location>
</feature>
<name>G2QBK0_THET4</name>